<keyword evidence="1" id="KW-0732">Signal</keyword>
<sequence length="68" mass="7196">MQHSAIALYLVSIFTGVTMACVPGTWGCDGIYVQKCSSQASWVTVNKCSFPQVCTMLDDGTAGCDNPS</sequence>
<protein>
    <submittedName>
        <fullName evidence="2">Uncharacterized protein</fullName>
    </submittedName>
</protein>
<evidence type="ECO:0000313" key="3">
    <source>
        <dbReference type="Proteomes" id="UP001390339"/>
    </source>
</evidence>
<feature type="signal peptide" evidence="1">
    <location>
        <begin position="1"/>
        <end position="20"/>
    </location>
</feature>
<reference evidence="2 3" key="1">
    <citation type="journal article" date="2024" name="IMA Fungus">
        <title>Apiospora arundinis, a panoply of carbohydrate-active enzymes and secondary metabolites.</title>
        <authorList>
            <person name="Sorensen T."/>
            <person name="Petersen C."/>
            <person name="Muurmann A.T."/>
            <person name="Christiansen J.V."/>
            <person name="Brundto M.L."/>
            <person name="Overgaard C.K."/>
            <person name="Boysen A.T."/>
            <person name="Wollenberg R.D."/>
            <person name="Larsen T.O."/>
            <person name="Sorensen J.L."/>
            <person name="Nielsen K.L."/>
            <person name="Sondergaard T.E."/>
        </authorList>
    </citation>
    <scope>NUCLEOTIDE SEQUENCE [LARGE SCALE GENOMIC DNA]</scope>
    <source>
        <strain evidence="2 3">AAU 773</strain>
    </source>
</reference>
<feature type="chain" id="PRO_5045554247" evidence="1">
    <location>
        <begin position="21"/>
        <end position="68"/>
    </location>
</feature>
<dbReference type="Proteomes" id="UP001390339">
    <property type="component" value="Unassembled WGS sequence"/>
</dbReference>
<dbReference type="EMBL" id="JAPCWZ010000006">
    <property type="protein sequence ID" value="KAK8859158.1"/>
    <property type="molecule type" value="Genomic_DNA"/>
</dbReference>
<organism evidence="2 3">
    <name type="scientific">Apiospora arundinis</name>
    <dbReference type="NCBI Taxonomy" id="335852"/>
    <lineage>
        <taxon>Eukaryota</taxon>
        <taxon>Fungi</taxon>
        <taxon>Dikarya</taxon>
        <taxon>Ascomycota</taxon>
        <taxon>Pezizomycotina</taxon>
        <taxon>Sordariomycetes</taxon>
        <taxon>Xylariomycetidae</taxon>
        <taxon>Amphisphaeriales</taxon>
        <taxon>Apiosporaceae</taxon>
        <taxon>Apiospora</taxon>
    </lineage>
</organism>
<evidence type="ECO:0000256" key="1">
    <source>
        <dbReference type="SAM" id="SignalP"/>
    </source>
</evidence>
<proteinExistence type="predicted"/>
<accession>A0ABR2I7Y1</accession>
<evidence type="ECO:0000313" key="2">
    <source>
        <dbReference type="EMBL" id="KAK8859158.1"/>
    </source>
</evidence>
<name>A0ABR2I7Y1_9PEZI</name>
<keyword evidence="3" id="KW-1185">Reference proteome</keyword>
<comment type="caution">
    <text evidence="2">The sequence shown here is derived from an EMBL/GenBank/DDBJ whole genome shotgun (WGS) entry which is preliminary data.</text>
</comment>
<gene>
    <name evidence="2" type="ORF">PGQ11_009892</name>
</gene>